<proteinExistence type="predicted"/>
<organism evidence="1 2">
    <name type="scientific">Paenibacillus alvei</name>
    <name type="common">Bacillus alvei</name>
    <dbReference type="NCBI Taxonomy" id="44250"/>
    <lineage>
        <taxon>Bacteria</taxon>
        <taxon>Bacillati</taxon>
        <taxon>Bacillota</taxon>
        <taxon>Bacilli</taxon>
        <taxon>Bacillales</taxon>
        <taxon>Paenibacillaceae</taxon>
        <taxon>Paenibacillus</taxon>
    </lineage>
</organism>
<sequence>MNLFTIPYLLLNAMFNIGIYNEACAQIRRISLKIDWLANKMYLYGNLLF</sequence>
<protein>
    <submittedName>
        <fullName evidence="1">Uncharacterized protein</fullName>
    </submittedName>
</protein>
<dbReference type="AlphaFoldDB" id="A0A383RGV5"/>
<evidence type="ECO:0000313" key="1">
    <source>
        <dbReference type="EMBL" id="SYX85822.1"/>
    </source>
</evidence>
<reference evidence="2" key="1">
    <citation type="submission" date="2018-08" db="EMBL/GenBank/DDBJ databases">
        <authorList>
            <person name="Chevrot R."/>
        </authorList>
    </citation>
    <scope>NUCLEOTIDE SEQUENCE [LARGE SCALE GENOMIC DNA]</scope>
</reference>
<dbReference type="Proteomes" id="UP000304148">
    <property type="component" value="Chromosome"/>
</dbReference>
<accession>A0A383RGV5</accession>
<gene>
    <name evidence="1" type="ORF">PBLR_14244</name>
</gene>
<dbReference type="EMBL" id="LS992241">
    <property type="protein sequence ID" value="SYX85822.1"/>
    <property type="molecule type" value="Genomic_DNA"/>
</dbReference>
<evidence type="ECO:0000313" key="2">
    <source>
        <dbReference type="Proteomes" id="UP000304148"/>
    </source>
</evidence>
<name>A0A383RGV5_PAEAL</name>